<accession>A0A075NTE6</accession>
<name>A0A075NTE6_9ALTE</name>
<dbReference type="RefSeq" id="WP_044056017.1">
    <property type="nucleotide sequence ID" value="NZ_CAJXAX010000005.1"/>
</dbReference>
<dbReference type="PANTHER" id="PTHR30469">
    <property type="entry name" value="MULTIDRUG RESISTANCE PROTEIN MDTA"/>
    <property type="match status" value="1"/>
</dbReference>
<dbReference type="Proteomes" id="UP000263517">
    <property type="component" value="Unassembled WGS sequence"/>
</dbReference>
<reference evidence="11 12" key="2">
    <citation type="journal article" date="2018" name="Nat. Biotechnol.">
        <title>A standardized bacterial taxonomy based on genome phylogeny substantially revises the tree of life.</title>
        <authorList>
            <person name="Parks D.H."/>
            <person name="Chuvochina M."/>
            <person name="Waite D.W."/>
            <person name="Rinke C."/>
            <person name="Skarshewski A."/>
            <person name="Chaumeil P.A."/>
            <person name="Hugenholtz P."/>
        </authorList>
    </citation>
    <scope>NUCLEOTIDE SEQUENCE [LARGE SCALE GENOMIC DNA]</scope>
    <source>
        <strain evidence="9">UBA11621</strain>
        <strain evidence="8">UBA11978</strain>
    </source>
</reference>
<keyword evidence="3" id="KW-0472">Membrane</keyword>
<evidence type="ECO:0000313" key="11">
    <source>
        <dbReference type="Proteomes" id="UP000263517"/>
    </source>
</evidence>
<feature type="transmembrane region" description="Helical" evidence="3">
    <location>
        <begin position="7"/>
        <end position="26"/>
    </location>
</feature>
<dbReference type="EMBL" id="DONK01000111">
    <property type="protein sequence ID" value="HBU51115.1"/>
    <property type="molecule type" value="Genomic_DNA"/>
</dbReference>
<feature type="domain" description="Multidrug resistance protein MdtA-like barrel-sandwich hybrid" evidence="4">
    <location>
        <begin position="67"/>
        <end position="187"/>
    </location>
</feature>
<feature type="domain" description="YknX-like C-terminal permuted SH3-like" evidence="6">
    <location>
        <begin position="279"/>
        <end position="346"/>
    </location>
</feature>
<dbReference type="InterPro" id="IPR006143">
    <property type="entry name" value="RND_pump_MFP"/>
</dbReference>
<dbReference type="KEGG" id="aaus:EP12_03490"/>
<feature type="coiled-coil region" evidence="2">
    <location>
        <begin position="100"/>
        <end position="165"/>
    </location>
</feature>
<evidence type="ECO:0000259" key="4">
    <source>
        <dbReference type="Pfam" id="PF25917"/>
    </source>
</evidence>
<evidence type="ECO:0000313" key="7">
    <source>
        <dbReference type="EMBL" id="AIF97814.1"/>
    </source>
</evidence>
<dbReference type="EMBL" id="DNAN01000142">
    <property type="protein sequence ID" value="HAW74912.1"/>
    <property type="molecule type" value="Genomic_DNA"/>
</dbReference>
<dbReference type="SUPFAM" id="SSF111369">
    <property type="entry name" value="HlyD-like secretion proteins"/>
    <property type="match status" value="1"/>
</dbReference>
<dbReference type="Pfam" id="PF25954">
    <property type="entry name" value="Beta-barrel_RND_2"/>
    <property type="match status" value="1"/>
</dbReference>
<dbReference type="Proteomes" id="UP000056090">
    <property type="component" value="Chromosome"/>
</dbReference>
<dbReference type="PANTHER" id="PTHR30469:SF16">
    <property type="entry name" value="HAE1 FAMILY EFFLUX PUMP MFP COMPONENT"/>
    <property type="match status" value="1"/>
</dbReference>
<dbReference type="PATRIC" id="fig|589873.4.peg.752"/>
<dbReference type="Gene3D" id="2.40.30.170">
    <property type="match status" value="1"/>
</dbReference>
<keyword evidence="10" id="KW-1185">Reference proteome</keyword>
<dbReference type="GO" id="GO:1990281">
    <property type="term" value="C:efflux pump complex"/>
    <property type="evidence" value="ECO:0007669"/>
    <property type="project" value="TreeGrafter"/>
</dbReference>
<protein>
    <submittedName>
        <fullName evidence="8 9">Efflux RND transporter periplasmic adaptor subunit</fullName>
    </submittedName>
    <submittedName>
        <fullName evidence="7">Hemolysin D</fullName>
    </submittedName>
</protein>
<reference evidence="7 10" key="1">
    <citation type="submission" date="2014-06" db="EMBL/GenBank/DDBJ databases">
        <title>Genomes of Alteromonas australica, a world apart.</title>
        <authorList>
            <person name="Gonzaga A."/>
            <person name="Lopez-Perez M."/>
            <person name="Rodriguez-Valera F."/>
        </authorList>
    </citation>
    <scope>NUCLEOTIDE SEQUENCE [LARGE SCALE GENOMIC DNA]</scope>
    <source>
        <strain evidence="7 10">H 17</strain>
    </source>
</reference>
<dbReference type="EMBL" id="CP008849">
    <property type="protein sequence ID" value="AIF97814.1"/>
    <property type="molecule type" value="Genomic_DNA"/>
</dbReference>
<keyword evidence="3" id="KW-0812">Transmembrane</keyword>
<dbReference type="Proteomes" id="UP000264779">
    <property type="component" value="Unassembled WGS sequence"/>
</dbReference>
<keyword evidence="3" id="KW-1133">Transmembrane helix</keyword>
<feature type="domain" description="CusB-like beta-barrel" evidence="5">
    <location>
        <begin position="200"/>
        <end position="271"/>
    </location>
</feature>
<evidence type="ECO:0000256" key="3">
    <source>
        <dbReference type="SAM" id="Phobius"/>
    </source>
</evidence>
<evidence type="ECO:0000259" key="6">
    <source>
        <dbReference type="Pfam" id="PF25989"/>
    </source>
</evidence>
<evidence type="ECO:0000259" key="5">
    <source>
        <dbReference type="Pfam" id="PF25954"/>
    </source>
</evidence>
<dbReference type="InterPro" id="IPR058792">
    <property type="entry name" value="Beta-barrel_RND_2"/>
</dbReference>
<dbReference type="KEGG" id="aal:EP13_03375"/>
<dbReference type="Gene3D" id="2.40.420.20">
    <property type="match status" value="1"/>
</dbReference>
<sequence>MSSRISISPLLFGVVLLAGVVVYLNLPADESSKQNGSRATPVRATVASMQTMPITIEALGTATANESVTITAQVTDTVQAVYFDDGEEVEAGKVLVQLNNREEYARIAELKANIDEAKRQYARIEDLRQSSAASEQLLDEQQARVKGLEAQLDIARAQLSDLQISAPFAGVLGVRSVSKGALVRPADVITTLDDISVIKVDFSIAENHLASLAVGQTISATTTAYPNESFSGTISHIDTRLDPISRAIKVRANIDNSDKRLRPGMLMTIVVEKRVLNTLVLPEKTLVPVQDKQFVYVVENDIAIQKEVAIGERRPGKVQILSGISEGDVVITEGTLRVRDQSPVNVLNAVGKE</sequence>
<dbReference type="eggNOG" id="COG0845">
    <property type="taxonomic scope" value="Bacteria"/>
</dbReference>
<dbReference type="InterPro" id="IPR058625">
    <property type="entry name" value="MdtA-like_BSH"/>
</dbReference>
<evidence type="ECO:0000313" key="9">
    <source>
        <dbReference type="EMBL" id="HBU51115.1"/>
    </source>
</evidence>
<dbReference type="Pfam" id="PF25917">
    <property type="entry name" value="BSH_RND"/>
    <property type="match status" value="1"/>
</dbReference>
<dbReference type="AlphaFoldDB" id="A0A075NTE6"/>
<keyword evidence="2" id="KW-0175">Coiled coil</keyword>
<evidence type="ECO:0000313" key="10">
    <source>
        <dbReference type="Proteomes" id="UP000056090"/>
    </source>
</evidence>
<dbReference type="Gene3D" id="2.40.50.100">
    <property type="match status" value="1"/>
</dbReference>
<organism evidence="7 10">
    <name type="scientific">Alteromonas australica</name>
    <dbReference type="NCBI Taxonomy" id="589873"/>
    <lineage>
        <taxon>Bacteria</taxon>
        <taxon>Pseudomonadati</taxon>
        <taxon>Pseudomonadota</taxon>
        <taxon>Gammaproteobacteria</taxon>
        <taxon>Alteromonadales</taxon>
        <taxon>Alteromonadaceae</taxon>
        <taxon>Alteromonas/Salinimonas group</taxon>
        <taxon>Alteromonas</taxon>
    </lineage>
</organism>
<dbReference type="Gene3D" id="1.10.287.470">
    <property type="entry name" value="Helix hairpin bin"/>
    <property type="match status" value="1"/>
</dbReference>
<dbReference type="Pfam" id="PF25989">
    <property type="entry name" value="YknX_C"/>
    <property type="match status" value="1"/>
</dbReference>
<dbReference type="InterPro" id="IPR058637">
    <property type="entry name" value="YknX-like_C"/>
</dbReference>
<evidence type="ECO:0000313" key="8">
    <source>
        <dbReference type="EMBL" id="HAW74912.1"/>
    </source>
</evidence>
<evidence type="ECO:0000256" key="2">
    <source>
        <dbReference type="SAM" id="Coils"/>
    </source>
</evidence>
<gene>
    <name evidence="8" type="ORF">DCW74_04150</name>
    <name evidence="9" type="ORF">DEB45_07630</name>
    <name evidence="7" type="ORF">EP13_03375</name>
</gene>
<dbReference type="FunFam" id="2.40.30.170:FF:000010">
    <property type="entry name" value="Efflux RND transporter periplasmic adaptor subunit"/>
    <property type="match status" value="1"/>
</dbReference>
<evidence type="ECO:0000256" key="1">
    <source>
        <dbReference type="ARBA" id="ARBA00009477"/>
    </source>
</evidence>
<dbReference type="STRING" id="589873.EP12_03490"/>
<proteinExistence type="inferred from homology"/>
<dbReference type="NCBIfam" id="TIGR01730">
    <property type="entry name" value="RND_mfp"/>
    <property type="match status" value="1"/>
</dbReference>
<dbReference type="GeneID" id="78253981"/>
<evidence type="ECO:0000313" key="12">
    <source>
        <dbReference type="Proteomes" id="UP000264779"/>
    </source>
</evidence>
<dbReference type="OrthoDB" id="9806939at2"/>
<comment type="similarity">
    <text evidence="1">Belongs to the membrane fusion protein (MFP) (TC 8.A.1) family.</text>
</comment>
<dbReference type="GO" id="GO:0015562">
    <property type="term" value="F:efflux transmembrane transporter activity"/>
    <property type="evidence" value="ECO:0007669"/>
    <property type="project" value="TreeGrafter"/>
</dbReference>